<evidence type="ECO:0000313" key="2">
    <source>
        <dbReference type="EMBL" id="QBQ98316.1"/>
    </source>
</evidence>
<dbReference type="InterPro" id="IPR007047">
    <property type="entry name" value="Flp_Fap"/>
</dbReference>
<reference evidence="2 3" key="1">
    <citation type="submission" date="2019-03" db="EMBL/GenBank/DDBJ databases">
        <title>Paraburkholderia sp. 7MH5, isolated from subtropical forest soil.</title>
        <authorList>
            <person name="Gao Z.-H."/>
            <person name="Qiu L.-H."/>
        </authorList>
    </citation>
    <scope>NUCLEOTIDE SEQUENCE [LARGE SCALE GENOMIC DNA]</scope>
    <source>
        <strain evidence="2 3">7MH5</strain>
    </source>
</reference>
<evidence type="ECO:0000313" key="3">
    <source>
        <dbReference type="Proteomes" id="UP000295727"/>
    </source>
</evidence>
<gene>
    <name evidence="2" type="ORF">E1956_14810</name>
</gene>
<dbReference type="KEGG" id="ppai:E1956_14810"/>
<keyword evidence="1" id="KW-0472">Membrane</keyword>
<organism evidence="2 3">
    <name type="scientific">Paraburkholderia pallida</name>
    <dbReference type="NCBI Taxonomy" id="2547399"/>
    <lineage>
        <taxon>Bacteria</taxon>
        <taxon>Pseudomonadati</taxon>
        <taxon>Pseudomonadota</taxon>
        <taxon>Betaproteobacteria</taxon>
        <taxon>Burkholderiales</taxon>
        <taxon>Burkholderiaceae</taxon>
        <taxon>Paraburkholderia</taxon>
    </lineage>
</organism>
<dbReference type="Proteomes" id="UP000295727">
    <property type="component" value="Chromosome 1"/>
</dbReference>
<name>A0A4P7CUC5_9BURK</name>
<dbReference type="EMBL" id="CP038148">
    <property type="protein sequence ID" value="QBQ98316.1"/>
    <property type="molecule type" value="Genomic_DNA"/>
</dbReference>
<dbReference type="Pfam" id="PF04964">
    <property type="entry name" value="Flp_Fap"/>
    <property type="match status" value="1"/>
</dbReference>
<protein>
    <submittedName>
        <fullName evidence="2">Flp family type IVb pilin</fullName>
    </submittedName>
</protein>
<dbReference type="RefSeq" id="WP_134750007.1">
    <property type="nucleotide sequence ID" value="NZ_CP038148.1"/>
</dbReference>
<keyword evidence="3" id="KW-1185">Reference proteome</keyword>
<keyword evidence="1" id="KW-0812">Transmembrane</keyword>
<proteinExistence type="predicted"/>
<accession>A0A4P7CUC5</accession>
<dbReference type="AlphaFoldDB" id="A0A4P7CUC5"/>
<evidence type="ECO:0000256" key="1">
    <source>
        <dbReference type="SAM" id="Phobius"/>
    </source>
</evidence>
<feature type="transmembrane region" description="Helical" evidence="1">
    <location>
        <begin position="20"/>
        <end position="41"/>
    </location>
</feature>
<sequence>MKTCIVRARRFLNDETGVTAIEYGLIAAAIAIVILVSVQLVGTNLNGLFQEIASDA</sequence>
<keyword evidence="1" id="KW-1133">Transmembrane helix</keyword>